<dbReference type="SMART" id="SM00827">
    <property type="entry name" value="PKS_AT"/>
    <property type="match status" value="1"/>
</dbReference>
<dbReference type="InterPro" id="IPR036736">
    <property type="entry name" value="ACP-like_sf"/>
</dbReference>
<dbReference type="GO" id="GO:0031177">
    <property type="term" value="F:phosphopantetheine binding"/>
    <property type="evidence" value="ECO:0007669"/>
    <property type="project" value="InterPro"/>
</dbReference>
<dbReference type="Gene3D" id="3.10.129.110">
    <property type="entry name" value="Polyketide synthase dehydratase"/>
    <property type="match status" value="1"/>
</dbReference>
<dbReference type="InterPro" id="IPR011032">
    <property type="entry name" value="GroES-like_sf"/>
</dbReference>
<evidence type="ECO:0000313" key="12">
    <source>
        <dbReference type="EMBL" id="CRG90972.1"/>
    </source>
</evidence>
<dbReference type="InterPro" id="IPR049551">
    <property type="entry name" value="PKS_DH_C"/>
</dbReference>
<feature type="domain" description="Ketosynthase family 3 (KS3)" evidence="10">
    <location>
        <begin position="28"/>
        <end position="453"/>
    </location>
</feature>
<evidence type="ECO:0000256" key="4">
    <source>
        <dbReference type="ARBA" id="ARBA00022857"/>
    </source>
</evidence>
<dbReference type="InterPro" id="IPR016039">
    <property type="entry name" value="Thiolase-like"/>
</dbReference>
<dbReference type="Pfam" id="PF00109">
    <property type="entry name" value="ketoacyl-synt"/>
    <property type="match status" value="1"/>
</dbReference>
<dbReference type="OrthoDB" id="329835at2759"/>
<dbReference type="InterPro" id="IPR001227">
    <property type="entry name" value="Ac_transferase_dom_sf"/>
</dbReference>
<evidence type="ECO:0000256" key="1">
    <source>
        <dbReference type="ARBA" id="ARBA00022450"/>
    </source>
</evidence>
<dbReference type="PROSITE" id="PS52004">
    <property type="entry name" value="KS3_2"/>
    <property type="match status" value="1"/>
</dbReference>
<evidence type="ECO:0000313" key="13">
    <source>
        <dbReference type="Proteomes" id="UP000054383"/>
    </source>
</evidence>
<evidence type="ECO:0000256" key="5">
    <source>
        <dbReference type="ARBA" id="ARBA00023002"/>
    </source>
</evidence>
<dbReference type="InterPro" id="IPR020841">
    <property type="entry name" value="PKS_Beta-ketoAc_synthase_dom"/>
</dbReference>
<dbReference type="InterPro" id="IPR056501">
    <property type="entry name" value="NAD-bd_HRPKS_sdrA"/>
</dbReference>
<dbReference type="SMART" id="SM00825">
    <property type="entry name" value="PKS_KS"/>
    <property type="match status" value="1"/>
</dbReference>
<dbReference type="GO" id="GO:0016491">
    <property type="term" value="F:oxidoreductase activity"/>
    <property type="evidence" value="ECO:0007669"/>
    <property type="project" value="UniProtKB-KW"/>
</dbReference>
<dbReference type="InterPro" id="IPR020806">
    <property type="entry name" value="PKS_PP-bd"/>
</dbReference>
<dbReference type="Pfam" id="PF00698">
    <property type="entry name" value="Acyl_transf_1"/>
    <property type="match status" value="1"/>
</dbReference>
<dbReference type="InterPro" id="IPR036291">
    <property type="entry name" value="NAD(P)-bd_dom_sf"/>
</dbReference>
<dbReference type="Pfam" id="PF16197">
    <property type="entry name" value="KAsynt_C_assoc"/>
    <property type="match status" value="1"/>
</dbReference>
<keyword evidence="6" id="KW-0511">Multifunctional enzyme</keyword>
<dbReference type="CDD" id="cd00833">
    <property type="entry name" value="PKS"/>
    <property type="match status" value="1"/>
</dbReference>
<dbReference type="SUPFAM" id="SSF53901">
    <property type="entry name" value="Thiolase-like"/>
    <property type="match status" value="1"/>
</dbReference>
<feature type="active site" description="Proton donor; for dehydratase activity" evidence="8">
    <location>
        <position position="1186"/>
    </location>
</feature>
<feature type="domain" description="PKS/mFAS DH" evidence="11">
    <location>
        <begin position="962"/>
        <end position="1276"/>
    </location>
</feature>
<feature type="domain" description="Carrier" evidence="9">
    <location>
        <begin position="2490"/>
        <end position="2567"/>
    </location>
</feature>
<dbReference type="PANTHER" id="PTHR43775">
    <property type="entry name" value="FATTY ACID SYNTHASE"/>
    <property type="match status" value="1"/>
</dbReference>
<protein>
    <submittedName>
        <fullName evidence="12">Lovastatin nonaketide synthase</fullName>
    </submittedName>
</protein>
<dbReference type="InterPro" id="IPR049552">
    <property type="entry name" value="PKS_DH_N"/>
</dbReference>
<dbReference type="PROSITE" id="PS00012">
    <property type="entry name" value="PHOSPHOPANTETHEINE"/>
    <property type="match status" value="1"/>
</dbReference>
<dbReference type="InterPro" id="IPR029063">
    <property type="entry name" value="SAM-dependent_MTases_sf"/>
</dbReference>
<dbReference type="InterPro" id="IPR014043">
    <property type="entry name" value="Acyl_transferase_dom"/>
</dbReference>
<dbReference type="Gene3D" id="1.10.1200.10">
    <property type="entry name" value="ACP-like"/>
    <property type="match status" value="1"/>
</dbReference>
<dbReference type="FunFam" id="3.40.366.10:FF:000002">
    <property type="entry name" value="Probable polyketide synthase 2"/>
    <property type="match status" value="1"/>
</dbReference>
<dbReference type="InterPro" id="IPR050091">
    <property type="entry name" value="PKS_NRPS_Biosynth_Enz"/>
</dbReference>
<dbReference type="Pfam" id="PF23297">
    <property type="entry name" value="ACP_SdgA_C"/>
    <property type="match status" value="1"/>
</dbReference>
<dbReference type="SUPFAM" id="SSF52151">
    <property type="entry name" value="FabD/lysophospholipase-like"/>
    <property type="match status" value="1"/>
</dbReference>
<dbReference type="InterPro" id="IPR057326">
    <property type="entry name" value="KR_dom"/>
</dbReference>
<dbReference type="PROSITE" id="PS52019">
    <property type="entry name" value="PKS_MFAS_DH"/>
    <property type="match status" value="1"/>
</dbReference>
<dbReference type="InterPro" id="IPR020843">
    <property type="entry name" value="ER"/>
</dbReference>
<dbReference type="PANTHER" id="PTHR43775:SF29">
    <property type="entry name" value="ASPERFURANONE POLYKETIDE SYNTHASE AFOG-RELATED"/>
    <property type="match status" value="1"/>
</dbReference>
<evidence type="ECO:0000256" key="3">
    <source>
        <dbReference type="ARBA" id="ARBA00022679"/>
    </source>
</evidence>
<organism evidence="12 13">
    <name type="scientific">Talaromyces islandicus</name>
    <name type="common">Penicillium islandicum</name>
    <dbReference type="NCBI Taxonomy" id="28573"/>
    <lineage>
        <taxon>Eukaryota</taxon>
        <taxon>Fungi</taxon>
        <taxon>Dikarya</taxon>
        <taxon>Ascomycota</taxon>
        <taxon>Pezizomycotina</taxon>
        <taxon>Eurotiomycetes</taxon>
        <taxon>Eurotiomycetidae</taxon>
        <taxon>Eurotiales</taxon>
        <taxon>Trichocomaceae</taxon>
        <taxon>Talaromyces</taxon>
        <taxon>Talaromyces sect. Islandici</taxon>
    </lineage>
</organism>
<dbReference type="Proteomes" id="UP000054383">
    <property type="component" value="Unassembled WGS sequence"/>
</dbReference>
<evidence type="ECO:0000256" key="2">
    <source>
        <dbReference type="ARBA" id="ARBA00022553"/>
    </source>
</evidence>
<dbReference type="InterPro" id="IPR032821">
    <property type="entry name" value="PKS_assoc"/>
</dbReference>
<dbReference type="Pfam" id="PF08659">
    <property type="entry name" value="KR"/>
    <property type="match status" value="1"/>
</dbReference>
<dbReference type="SUPFAM" id="SSF55048">
    <property type="entry name" value="Probable ACP-binding domain of malonyl-CoA ACP transacylase"/>
    <property type="match status" value="1"/>
</dbReference>
<dbReference type="InterPro" id="IPR006162">
    <property type="entry name" value="Ppantetheine_attach_site"/>
</dbReference>
<feature type="active site" description="Proton acceptor; for dehydratase activity" evidence="8">
    <location>
        <position position="994"/>
    </location>
</feature>
<dbReference type="Pfam" id="PF13602">
    <property type="entry name" value="ADH_zinc_N_2"/>
    <property type="match status" value="1"/>
</dbReference>
<dbReference type="SUPFAM" id="SSF53335">
    <property type="entry name" value="S-adenosyl-L-methionine-dependent methyltransferases"/>
    <property type="match status" value="1"/>
</dbReference>
<keyword evidence="13" id="KW-1185">Reference proteome</keyword>
<name>A0A0U1M6K6_TALIS</name>
<keyword evidence="2" id="KW-0597">Phosphoprotein</keyword>
<keyword evidence="7" id="KW-0012">Acyltransferase</keyword>
<dbReference type="InterPro" id="IPR049900">
    <property type="entry name" value="PKS_mFAS_DH"/>
</dbReference>
<dbReference type="SMART" id="SM00822">
    <property type="entry name" value="PKS_KR"/>
    <property type="match status" value="1"/>
</dbReference>
<dbReference type="InterPro" id="IPR042104">
    <property type="entry name" value="PKS_dehydratase_sf"/>
</dbReference>
<keyword evidence="3" id="KW-0808">Transferase</keyword>
<dbReference type="SUPFAM" id="SSF47336">
    <property type="entry name" value="ACP-like"/>
    <property type="match status" value="1"/>
</dbReference>
<dbReference type="Pfam" id="PF14765">
    <property type="entry name" value="PS-DH"/>
    <property type="match status" value="1"/>
</dbReference>
<proteinExistence type="predicted"/>
<dbReference type="Gene3D" id="3.40.50.720">
    <property type="entry name" value="NAD(P)-binding Rossmann-like Domain"/>
    <property type="match status" value="2"/>
</dbReference>
<dbReference type="SMART" id="SM00829">
    <property type="entry name" value="PKS_ER"/>
    <property type="match status" value="1"/>
</dbReference>
<dbReference type="Gene3D" id="3.40.50.150">
    <property type="entry name" value="Vaccinia Virus protein VP39"/>
    <property type="match status" value="1"/>
</dbReference>
<feature type="region of interest" description="C-terminal hotdog fold" evidence="8">
    <location>
        <begin position="1121"/>
        <end position="1276"/>
    </location>
</feature>
<reference evidence="12 13" key="1">
    <citation type="submission" date="2015-04" db="EMBL/GenBank/DDBJ databases">
        <authorList>
            <person name="Syromyatnikov M.Y."/>
            <person name="Popov V.N."/>
        </authorList>
    </citation>
    <scope>NUCLEOTIDE SEQUENCE [LARGE SCALE GENOMIC DNA]</scope>
    <source>
        <strain evidence="12">WF-38-12</strain>
    </source>
</reference>
<dbReference type="InterPro" id="IPR016035">
    <property type="entry name" value="Acyl_Trfase/lysoPLipase"/>
</dbReference>
<dbReference type="Gene3D" id="3.40.47.10">
    <property type="match status" value="1"/>
</dbReference>
<dbReference type="SMART" id="SM00826">
    <property type="entry name" value="PKS_DH"/>
    <property type="match status" value="1"/>
</dbReference>
<dbReference type="Pfam" id="PF08242">
    <property type="entry name" value="Methyltransf_12"/>
    <property type="match status" value="1"/>
</dbReference>
<dbReference type="Gene3D" id="3.90.180.10">
    <property type="entry name" value="Medium-chain alcohol dehydrogenases, catalytic domain"/>
    <property type="match status" value="1"/>
</dbReference>
<evidence type="ECO:0000259" key="10">
    <source>
        <dbReference type="PROSITE" id="PS52004"/>
    </source>
</evidence>
<keyword evidence="4" id="KW-0521">NADP</keyword>
<dbReference type="InterPro" id="IPR013217">
    <property type="entry name" value="Methyltransf_12"/>
</dbReference>
<dbReference type="STRING" id="28573.A0A0U1M6K6"/>
<dbReference type="Pfam" id="PF02801">
    <property type="entry name" value="Ketoacyl-synt_C"/>
    <property type="match status" value="1"/>
</dbReference>
<keyword evidence="5" id="KW-0560">Oxidoreductase</keyword>
<dbReference type="InterPro" id="IPR016036">
    <property type="entry name" value="Malonyl_transacylase_ACP-bd"/>
</dbReference>
<sequence>MVLFTGNLSSSDTDPDVGPVSASLQQPGFPIAIIGISCKFAGGVKSPEKLWELCAQKRSAWSKIPKSRFNHDSFYDEDIGKLAMTSAKGGYFLEDDISLFDAAFFNFSTDVASSMDPQIRLQLESVFEATENAGIPLDRLAGSNTSVFSGCFVRDYNDNLMRDPEAFPRMLLTGNGAAMISNRISHFFDLRGPSMTIDTGCSSSLSSLHLGCQSLRSGDADISIVSTVNLFINPDSFVILSNNGMLSPDGKSYSFDSRANGYGRGEGIATLILKPVEHALRDGDNIRGIIRETAVNQNGKTPTLTSPSVEAQMNLIKGCYSRAGLDPNKTPYVEAHMTGTPVGDPIEATAIGRVFGACRPQESSLLVGSIKTNLGHMEASSGLAGVIKAVLALEKGFIPPNQNFEVYNPAIDSKKWKFKVPTSLEPWPEGMPRRASVNNYGYGGTNGHAILEACTTDLSQRHQFNDDNTSHGVNYVSENGNGNGITESDPKVFLLTSKDAGVTQTMMSNLAEYVDKKEQSNDKASAYLDSIAYTLGARRSLFGWRVAVSASTPSGLVAALKDPLTKPVFSREAPRVGFVFNGQGAQWFGMGRELFSYPVFRQAAEDADEIIRGFGAKWSLIEELMKDEASSRVHEAELSHPLCVALQLCLVRLLASWSIHPSAVVSHSSGEAAAAFAAGAVTFSDALGIAYYRGVLAEKYRNTSVGQGSMLAVGLSEKEVVPYLESLSAGEAVVSCVNSPSNVTVSGDDAAIDEVEQRCTKAGVFARRLKVAAAYHSDHMLPMAEEYLKTLSSFLAPTKGQTSVMYGSPVTGSIVKNLSTLQASYWIRSLVQPVLFSPALQRVCSVSSADGGIHTLIELGPHGALAGPIRQTLKVSGLNDGEISYVSCLTRGKDALWTAQNLVATLLCKGYPVDLNAVNFAGDVSGLRVLHDLPSYPWNHSTKYWTESRLNASHRHRNHAPRRLLGTLIPGVNPLAPSWRHFLRISDMPWLRDHMVQSDIVFPGAGSISMAIEGLRQMTASSGETITGYKLRDIEFMNALVIPDTAEGIEVQLSFRQCNAIELDHQSWWEYNLYSISQNGDSWIHHSKGLISADLKSSTLQGWGVAIVRSLDKDQGVSSLIQGKSFDPESLFGRLRKSGIHHGPSFRNLVTITADGDRAATTFQVQDPEASTPDAVSHIVHPTTLDSVLQAAYCALKEGAYKNSMLLPRSISRLYVCSAISTYSKQQFLARSNIYHQDRRGFHSDVSVTSAEHTLHDPLVKVESLFCQLVERPSSDAERELDEAKTCFKMIWHPDWTLMAPSDIRKPLTFNPDPQMIAVSMELNRATFYYIHDALAKLTDSDIENLLPHHKTMFQWMMKIDNQVMSGELAQGSELWVAASDSSKQILYDEVSQASVNGSLLCRIGHSLMDILRQRVAPLELMMEGKLLHQYYENGMRSYRSYPQVKQLVEHFVHKTPYGRILEIGGGTGGCTTTVLDALTSDSPDGPQFNFSHYDFTDVSSGFFEKASEKFAKWAGLMSFSKLDIEVDPVAQSFEAGSYDLIIACQVLHATKSMQTTMTNVRKLLRPGGKLILVETTKDTIDVQLIFGTLPGWWAGTNDGRTSSPNLSVQSWGDFLTSTGFSGLDVEVGDCEDSEYSSISTMLTTAVGSPPRYPEEISIIWPVDSASTSGEQDWLVSFRESLEKSTSIRTVVENLESFEPKGRFCISFLELFGPFLHRLDPEGFHHLRRIVSDVKGALWVSAGGIIDGTAPEYGMNQGFLRTLRMENRSKRLVSLDLEPDSTAWSKENSEIIQKVIASTFDLNVDLDQIDCEFAVKSSCVHVARVYDDVEENKAISASIEGLQQHEMTEFVGSAIPLKIEVGTVGFLDSLRFVENEAIYEPLPDDYIEIEPKAFGVNFRDVLITLGHIEGSNFGSECSGVVTRVGRGISDFQFKLGDRVCAVMPGSYGTPVRLHQSWVGHIPDEASFEEAASMPLVFMTVYQSLVVSARLEAGESVLIHAGSGGVGQAAIMLAKQLGAEIFVTVGTEAKRDFIMQTYGIAEDHIFSSRDTSFGAGIMATTNGKGVDVVLNSLAGNLLKESWNCIAVFGRFIEIGKRDIQQNKSLEMAPLARAASFVAVDLNQDILLRGHVISKAMSEVMSMWSKGQIKSPAPITQFAMSEMTEAFRLMQTGKHIGKVVCIPRAGDLVKVRVVQHVRFSPEASYLIVGGLGGIGRELARYMANRKCSNVIILSRSAADHPAASSLIRELKAAGCTATVRNCDIADEASLSSVLKACYEQGMPQVRGVVHGGMALHDTVFEAMAFEQWQSALRPKVDGTWNLHRILPNLDFFIMLSSMCGVRGNVSQANYAASSTFQDAFARYRRSQGLAAISIDLGPVEGIGFVAEHKGVDERLLKVGNAPIEAKRAMRVIESAMYSPRRPIGLSQVLTGISMKDYTNDETAAPAWKHDRRFWPLQCQSTQLLDNKKTADKTTTTTSSIQDYFTNAKSWDEVISGCIDVLVRKVTGMFALSAEEVDVTLPMATYGLDSLMAVEVRNWLSVAARAELSTFDIMQSSSLAALAKQVAQKSQYATESGLTVP</sequence>
<dbReference type="PROSITE" id="PS00606">
    <property type="entry name" value="KS3_1"/>
    <property type="match status" value="1"/>
</dbReference>
<dbReference type="OMA" id="FAGAMFH"/>
<dbReference type="GO" id="GO:0030639">
    <property type="term" value="P:polyketide biosynthetic process"/>
    <property type="evidence" value="ECO:0007669"/>
    <property type="project" value="UniProtKB-ARBA"/>
</dbReference>
<accession>A0A0U1M6K6</accession>
<dbReference type="InterPro" id="IPR018201">
    <property type="entry name" value="Ketoacyl_synth_AS"/>
</dbReference>
<evidence type="ECO:0000259" key="9">
    <source>
        <dbReference type="PROSITE" id="PS50075"/>
    </source>
</evidence>
<evidence type="ECO:0000256" key="6">
    <source>
        <dbReference type="ARBA" id="ARBA00023268"/>
    </source>
</evidence>
<evidence type="ECO:0000256" key="8">
    <source>
        <dbReference type="PROSITE-ProRule" id="PRU01363"/>
    </source>
</evidence>
<dbReference type="CDD" id="cd05195">
    <property type="entry name" value="enoyl_red"/>
    <property type="match status" value="1"/>
</dbReference>
<evidence type="ECO:0000259" key="11">
    <source>
        <dbReference type="PROSITE" id="PS52019"/>
    </source>
</evidence>
<gene>
    <name evidence="12" type="ORF">PISL3812_08020</name>
</gene>
<dbReference type="SMART" id="SM00823">
    <property type="entry name" value="PKS_PP"/>
    <property type="match status" value="1"/>
</dbReference>
<dbReference type="GO" id="GO:1901336">
    <property type="term" value="P:lactone biosynthetic process"/>
    <property type="evidence" value="ECO:0007669"/>
    <property type="project" value="UniProtKB-ARBA"/>
</dbReference>
<dbReference type="InterPro" id="IPR009081">
    <property type="entry name" value="PP-bd_ACP"/>
</dbReference>
<dbReference type="InterPro" id="IPR014031">
    <property type="entry name" value="Ketoacyl_synth_C"/>
</dbReference>
<dbReference type="InterPro" id="IPR013968">
    <property type="entry name" value="PKS_KR"/>
</dbReference>
<dbReference type="InterPro" id="IPR020807">
    <property type="entry name" value="PKS_DH"/>
</dbReference>
<dbReference type="Pfam" id="PF23114">
    <property type="entry name" value="NAD-bd_HRPKS_sdrA"/>
    <property type="match status" value="1"/>
</dbReference>
<dbReference type="FunFam" id="3.40.50.720:FF:000209">
    <property type="entry name" value="Polyketide synthase Pks12"/>
    <property type="match status" value="1"/>
</dbReference>
<dbReference type="GO" id="GO:0004315">
    <property type="term" value="F:3-oxoacyl-[acyl-carrier-protein] synthase activity"/>
    <property type="evidence" value="ECO:0007669"/>
    <property type="project" value="InterPro"/>
</dbReference>
<evidence type="ECO:0000256" key="7">
    <source>
        <dbReference type="ARBA" id="ARBA00023315"/>
    </source>
</evidence>
<keyword evidence="1" id="KW-0596">Phosphopantetheine</keyword>
<dbReference type="GO" id="GO:0006633">
    <property type="term" value="P:fatty acid biosynthetic process"/>
    <property type="evidence" value="ECO:0007669"/>
    <property type="project" value="InterPro"/>
</dbReference>
<feature type="region of interest" description="N-terminal hotdog fold" evidence="8">
    <location>
        <begin position="962"/>
        <end position="1098"/>
    </location>
</feature>
<dbReference type="SUPFAM" id="SSF50129">
    <property type="entry name" value="GroES-like"/>
    <property type="match status" value="1"/>
</dbReference>
<dbReference type="SUPFAM" id="SSF51735">
    <property type="entry name" value="NAD(P)-binding Rossmann-fold domains"/>
    <property type="match status" value="2"/>
</dbReference>
<dbReference type="Pfam" id="PF21089">
    <property type="entry name" value="PKS_DH_N"/>
    <property type="match status" value="1"/>
</dbReference>
<dbReference type="GO" id="GO:0004312">
    <property type="term" value="F:fatty acid synthase activity"/>
    <property type="evidence" value="ECO:0007669"/>
    <property type="project" value="TreeGrafter"/>
</dbReference>
<dbReference type="InterPro" id="IPR014030">
    <property type="entry name" value="Ketoacyl_synth_N"/>
</dbReference>
<dbReference type="Gene3D" id="3.30.70.3290">
    <property type="match status" value="1"/>
</dbReference>
<dbReference type="PROSITE" id="PS50075">
    <property type="entry name" value="CARRIER"/>
    <property type="match status" value="1"/>
</dbReference>
<dbReference type="EMBL" id="CVMT01000009">
    <property type="protein sequence ID" value="CRG90972.1"/>
    <property type="molecule type" value="Genomic_DNA"/>
</dbReference>
<dbReference type="Gene3D" id="3.40.366.10">
    <property type="entry name" value="Malonyl-Coenzyme A Acyl Carrier Protein, domain 2"/>
    <property type="match status" value="1"/>
</dbReference>